<organism evidence="1 2">
    <name type="scientific">Camellia lanceoleosa</name>
    <dbReference type="NCBI Taxonomy" id="1840588"/>
    <lineage>
        <taxon>Eukaryota</taxon>
        <taxon>Viridiplantae</taxon>
        <taxon>Streptophyta</taxon>
        <taxon>Embryophyta</taxon>
        <taxon>Tracheophyta</taxon>
        <taxon>Spermatophyta</taxon>
        <taxon>Magnoliopsida</taxon>
        <taxon>eudicotyledons</taxon>
        <taxon>Gunneridae</taxon>
        <taxon>Pentapetalae</taxon>
        <taxon>asterids</taxon>
        <taxon>Ericales</taxon>
        <taxon>Theaceae</taxon>
        <taxon>Camellia</taxon>
    </lineage>
</organism>
<evidence type="ECO:0000313" key="1">
    <source>
        <dbReference type="EMBL" id="KAI7988134.1"/>
    </source>
</evidence>
<dbReference type="Proteomes" id="UP001060215">
    <property type="component" value="Chromosome 14"/>
</dbReference>
<proteinExistence type="predicted"/>
<dbReference type="EMBL" id="CM045771">
    <property type="protein sequence ID" value="KAI7988134.1"/>
    <property type="molecule type" value="Genomic_DNA"/>
</dbReference>
<accession>A0ACC0FHH0</accession>
<gene>
    <name evidence="1" type="ORF">LOK49_LG13G00171</name>
</gene>
<evidence type="ECO:0000313" key="2">
    <source>
        <dbReference type="Proteomes" id="UP001060215"/>
    </source>
</evidence>
<protein>
    <submittedName>
        <fullName evidence="1">Cytochrome P450 78A9</fullName>
    </submittedName>
</protein>
<comment type="caution">
    <text evidence="1">The sequence shown here is derived from an EMBL/GenBank/DDBJ whole genome shotgun (WGS) entry which is preliminary data.</text>
</comment>
<reference evidence="1 2" key="1">
    <citation type="journal article" date="2022" name="Plant J.">
        <title>Chromosome-level genome of Camellia lanceoleosa provides a valuable resource for understanding genome evolution and self-incompatibility.</title>
        <authorList>
            <person name="Gong W."/>
            <person name="Xiao S."/>
            <person name="Wang L."/>
            <person name="Liao Z."/>
            <person name="Chang Y."/>
            <person name="Mo W."/>
            <person name="Hu G."/>
            <person name="Li W."/>
            <person name="Zhao G."/>
            <person name="Zhu H."/>
            <person name="Hu X."/>
            <person name="Ji K."/>
            <person name="Xiang X."/>
            <person name="Song Q."/>
            <person name="Yuan D."/>
            <person name="Jin S."/>
            <person name="Zhang L."/>
        </authorList>
    </citation>
    <scope>NUCLEOTIDE SEQUENCE [LARGE SCALE GENOMIC DNA]</scope>
    <source>
        <strain evidence="1">SQ_2022a</strain>
    </source>
</reference>
<name>A0ACC0FHH0_9ERIC</name>
<keyword evidence="2" id="KW-1185">Reference proteome</keyword>
<sequence length="246" mass="27124">MECLANPKKNHLDPSLRHQEIKNSEAQRFEIANQLITVIAGLKGEFSVRDILKRASLNNMMCSVFGRECQLASDESDELSRLVEEGYELLGKLNSGDHLPWLAGLDLQKVGSRCSKLVPKVNRFVNRIISEHRDRAQALANKDLVDVLLSLHGPDKLSDPDMVAVLWDGTVSQLEHVFIRGSKVRFMVIPDMLKNAPMFKCLESRIEGKGSAIEVGQGHAAAMRARAQAAGRGAPPGRGAVPSIRR</sequence>